<reference evidence="2" key="1">
    <citation type="submission" date="2021-02" db="EMBL/GenBank/DDBJ databases">
        <authorList>
            <person name="Dougan E. K."/>
            <person name="Rhodes N."/>
            <person name="Thang M."/>
            <person name="Chan C."/>
        </authorList>
    </citation>
    <scope>NUCLEOTIDE SEQUENCE</scope>
</reference>
<comment type="caution">
    <text evidence="2">The sequence shown here is derived from an EMBL/GenBank/DDBJ whole genome shotgun (WGS) entry which is preliminary data.</text>
</comment>
<dbReference type="EMBL" id="CAJNNV010030334">
    <property type="protein sequence ID" value="CAE8632184.1"/>
    <property type="molecule type" value="Genomic_DNA"/>
</dbReference>
<feature type="region of interest" description="Disordered" evidence="1">
    <location>
        <begin position="1"/>
        <end position="28"/>
    </location>
</feature>
<evidence type="ECO:0000256" key="1">
    <source>
        <dbReference type="SAM" id="MobiDB-lite"/>
    </source>
</evidence>
<evidence type="ECO:0000313" key="2">
    <source>
        <dbReference type="EMBL" id="CAE8632184.1"/>
    </source>
</evidence>
<protein>
    <submittedName>
        <fullName evidence="2">Uncharacterized protein</fullName>
    </submittedName>
</protein>
<keyword evidence="3" id="KW-1185">Reference proteome</keyword>
<gene>
    <name evidence="2" type="ORF">PGLA1383_LOCUS48167</name>
</gene>
<feature type="non-terminal residue" evidence="2">
    <location>
        <position position="135"/>
    </location>
</feature>
<name>A0A813H3H8_POLGL</name>
<accession>A0A813H3H8</accession>
<dbReference type="AlphaFoldDB" id="A0A813H3H8"/>
<organism evidence="2 3">
    <name type="scientific">Polarella glacialis</name>
    <name type="common">Dinoflagellate</name>
    <dbReference type="NCBI Taxonomy" id="89957"/>
    <lineage>
        <taxon>Eukaryota</taxon>
        <taxon>Sar</taxon>
        <taxon>Alveolata</taxon>
        <taxon>Dinophyceae</taxon>
        <taxon>Suessiales</taxon>
        <taxon>Suessiaceae</taxon>
        <taxon>Polarella</taxon>
    </lineage>
</organism>
<dbReference type="Proteomes" id="UP000654075">
    <property type="component" value="Unassembled WGS sequence"/>
</dbReference>
<evidence type="ECO:0000313" key="3">
    <source>
        <dbReference type="Proteomes" id="UP000654075"/>
    </source>
</evidence>
<proteinExistence type="predicted"/>
<sequence length="135" mass="14119">MDGPDLNDLFGPDSDASPACASVVPSRSPPHPALLRVVEALIQEAWPGARTEILAAAKGSSAGSDAKKPRLEKCLDPSAAVSFDAAVEAIQRQDWVACGASARAAADVAWQLLARTGGWQSDCDRELFMLAELSS</sequence>